<feature type="domain" description="F-box" evidence="1">
    <location>
        <begin position="5"/>
        <end position="52"/>
    </location>
</feature>
<evidence type="ECO:0000313" key="4">
    <source>
        <dbReference type="Proteomes" id="UP000663860"/>
    </source>
</evidence>
<dbReference type="EMBL" id="CAJOBB010001438">
    <property type="protein sequence ID" value="CAF3857273.1"/>
    <property type="molecule type" value="Genomic_DNA"/>
</dbReference>
<dbReference type="SUPFAM" id="SSF81383">
    <property type="entry name" value="F-box domain"/>
    <property type="match status" value="1"/>
</dbReference>
<dbReference type="Proteomes" id="UP000663868">
    <property type="component" value="Unassembled WGS sequence"/>
</dbReference>
<gene>
    <name evidence="2" type="ORF">IZO911_LOCUS40855</name>
    <name evidence="3" type="ORF">KXQ929_LOCUS20444</name>
</gene>
<dbReference type="Gene3D" id="3.80.10.10">
    <property type="entry name" value="Ribonuclease Inhibitor"/>
    <property type="match status" value="1"/>
</dbReference>
<evidence type="ECO:0000313" key="3">
    <source>
        <dbReference type="EMBL" id="CAF3857273.1"/>
    </source>
</evidence>
<sequence>MEYSCIGLNNLPDEILLHILQNLNNIEILYSFHGINQRLNQIVHDRSFTTHLTFGKWSSNHFFDLFSSDIILNRFCLQILPSIHEKIQRLDLDSSSIEHVLGVANYPNLHTLGLYNIDEKSVECLTDKTLSNIFKKQIRTLFITIYNNDDDHKAMTLSMAKICDKIFHVFTDLTTFVLNESWYKTRVQLTFDNPFFPNIRCSTLLKLIINVVSFDDCLYLLDGRYDQLRTFHVDLFDISFPDEAINQVSFTKEIPCCQRIKYFTF</sequence>
<reference evidence="2" key="1">
    <citation type="submission" date="2021-02" db="EMBL/GenBank/DDBJ databases">
        <authorList>
            <person name="Nowell W R."/>
        </authorList>
    </citation>
    <scope>NUCLEOTIDE SEQUENCE</scope>
</reference>
<proteinExistence type="predicted"/>
<dbReference type="PROSITE" id="PS50181">
    <property type="entry name" value="FBOX"/>
    <property type="match status" value="1"/>
</dbReference>
<dbReference type="EMBL" id="CAJNOE010001449">
    <property type="protein sequence ID" value="CAF1424152.1"/>
    <property type="molecule type" value="Genomic_DNA"/>
</dbReference>
<comment type="caution">
    <text evidence="2">The sequence shown here is derived from an EMBL/GenBank/DDBJ whole genome shotgun (WGS) entry which is preliminary data.</text>
</comment>
<dbReference type="Proteomes" id="UP000663860">
    <property type="component" value="Unassembled WGS sequence"/>
</dbReference>
<accession>A0A815MGQ3</accession>
<organism evidence="2 4">
    <name type="scientific">Adineta steineri</name>
    <dbReference type="NCBI Taxonomy" id="433720"/>
    <lineage>
        <taxon>Eukaryota</taxon>
        <taxon>Metazoa</taxon>
        <taxon>Spiralia</taxon>
        <taxon>Gnathifera</taxon>
        <taxon>Rotifera</taxon>
        <taxon>Eurotatoria</taxon>
        <taxon>Bdelloidea</taxon>
        <taxon>Adinetida</taxon>
        <taxon>Adinetidae</taxon>
        <taxon>Adineta</taxon>
    </lineage>
</organism>
<dbReference type="Pfam" id="PF00646">
    <property type="entry name" value="F-box"/>
    <property type="match status" value="1"/>
</dbReference>
<dbReference type="InterPro" id="IPR001810">
    <property type="entry name" value="F-box_dom"/>
</dbReference>
<evidence type="ECO:0000259" key="1">
    <source>
        <dbReference type="PROSITE" id="PS50181"/>
    </source>
</evidence>
<dbReference type="AlphaFoldDB" id="A0A815MGQ3"/>
<name>A0A815MGQ3_9BILA</name>
<evidence type="ECO:0000313" key="2">
    <source>
        <dbReference type="EMBL" id="CAF1424152.1"/>
    </source>
</evidence>
<dbReference type="InterPro" id="IPR032675">
    <property type="entry name" value="LRR_dom_sf"/>
</dbReference>
<protein>
    <recommendedName>
        <fullName evidence="1">F-box domain-containing protein</fullName>
    </recommendedName>
</protein>
<dbReference type="InterPro" id="IPR036047">
    <property type="entry name" value="F-box-like_dom_sf"/>
</dbReference>